<reference evidence="1 2" key="1">
    <citation type="journal article" date="2012" name="Int. J. Syst. Evol. Microbiol.">
        <title>Vibrio caribbeanicus sp. nov., isolated from the marine sponge Scleritoderma cyanea.</title>
        <authorList>
            <person name="Hoffmann M."/>
            <person name="Monday S.R."/>
            <person name="Allard M.W."/>
            <person name="Strain E.A."/>
            <person name="Whittaker P."/>
            <person name="Naum M."/>
            <person name="McCarthy P.J."/>
            <person name="Lopez J.V."/>
            <person name="Fischer M."/>
            <person name="Brown E.W."/>
        </authorList>
    </citation>
    <scope>NUCLEOTIDE SEQUENCE [LARGE SCALE GENOMIC DNA]</scope>
    <source>
        <strain evidence="1 2">LMG 19158</strain>
    </source>
</reference>
<accession>F9RSX5</accession>
<dbReference type="AlphaFoldDB" id="F9RSX5"/>
<gene>
    <name evidence="1" type="ORF">VIS19158_03337</name>
</gene>
<comment type="caution">
    <text evidence="1">The sequence shown here is derived from an EMBL/GenBank/DDBJ whole genome shotgun (WGS) entry which is preliminary data.</text>
</comment>
<dbReference type="Pfam" id="PF10719">
    <property type="entry name" value="ComFB"/>
    <property type="match status" value="1"/>
</dbReference>
<dbReference type="EMBL" id="AFWE01000197">
    <property type="protein sequence ID" value="EGU31589.1"/>
    <property type="molecule type" value="Genomic_DNA"/>
</dbReference>
<dbReference type="Proteomes" id="UP000004349">
    <property type="component" value="Unassembled WGS sequence"/>
</dbReference>
<dbReference type="eggNOG" id="ENOG5033HKA">
    <property type="taxonomic scope" value="Bacteria"/>
</dbReference>
<dbReference type="InterPro" id="IPR019657">
    <property type="entry name" value="ComFB"/>
</dbReference>
<name>F9RSX5_9VIBR</name>
<organism evidence="1 2">
    <name type="scientific">Vibrio scophthalmi LMG 19158</name>
    <dbReference type="NCBI Taxonomy" id="870967"/>
    <lineage>
        <taxon>Bacteria</taxon>
        <taxon>Pseudomonadati</taxon>
        <taxon>Pseudomonadota</taxon>
        <taxon>Gammaproteobacteria</taxon>
        <taxon>Vibrionales</taxon>
        <taxon>Vibrionaceae</taxon>
        <taxon>Vibrio</taxon>
    </lineage>
</organism>
<evidence type="ECO:0000313" key="1">
    <source>
        <dbReference type="EMBL" id="EGU31589.1"/>
    </source>
</evidence>
<sequence length="113" mass="13174">METLVGQVLAQPEYTEHFDNDQLADLACLSLNQLRPVYIRHDIDFLATLSEDRLVILKNYAHVAVEAAKTMIVDDRRKLRQDDLPVISSQYRFDEDAELEWFEKPLLPTKSRN</sequence>
<protein>
    <recommendedName>
        <fullName evidence="3">Late competence development protein ComFB</fullName>
    </recommendedName>
</protein>
<evidence type="ECO:0000313" key="2">
    <source>
        <dbReference type="Proteomes" id="UP000004349"/>
    </source>
</evidence>
<evidence type="ECO:0008006" key="3">
    <source>
        <dbReference type="Google" id="ProtNLM"/>
    </source>
</evidence>
<proteinExistence type="predicted"/>